<dbReference type="InterPro" id="IPR028939">
    <property type="entry name" value="P5C_Rdtase_cat_N"/>
</dbReference>
<dbReference type="AlphaFoldDB" id="A0A1K1MQT0"/>
<reference evidence="4" key="1">
    <citation type="submission" date="2016-11" db="EMBL/GenBank/DDBJ databases">
        <authorList>
            <person name="Varghese N."/>
            <person name="Submissions S."/>
        </authorList>
    </citation>
    <scope>NUCLEOTIDE SEQUENCE [LARGE SCALE GENOMIC DNA]</scope>
    <source>
        <strain evidence="4">DSM 24786</strain>
    </source>
</reference>
<dbReference type="InterPro" id="IPR037108">
    <property type="entry name" value="TM1727-like_C_sf"/>
</dbReference>
<evidence type="ECO:0000313" key="4">
    <source>
        <dbReference type="Proteomes" id="UP000183257"/>
    </source>
</evidence>
<sequence length="254" mass="28069">MISVVIIGLGNIGSHLYTAFSKLDNVSVVMLYNRTEEALLPFKNKVKSTTDSNQLPDADIYIIATSDDSIAAVSKQLSLKNKLVVHTSGSVSIAVLDDKNRKGSFYPLQTFSKGATVNFKEIPICIEAEDKADEALLLQLAESVSDNVHKISSEQRKSMHLAAVFVNNFTNHLYHIGKEICEENKVPFSILSPLIQETVTKLNKLSPFNAQTGPAKRNDTGTMQRHLTELTNNTHKEIYSVLSKSITNTYGKKL</sequence>
<evidence type="ECO:0000259" key="2">
    <source>
        <dbReference type="Pfam" id="PF10728"/>
    </source>
</evidence>
<gene>
    <name evidence="3" type="ORF">SAMN05660313_00811</name>
</gene>
<dbReference type="InterPro" id="IPR018931">
    <property type="entry name" value="DUF2520"/>
</dbReference>
<feature type="domain" description="DUF2520" evidence="2">
    <location>
        <begin position="122"/>
        <end position="246"/>
    </location>
</feature>
<dbReference type="OrthoDB" id="9810755at2"/>
<dbReference type="STRING" id="76595.SAMN05660313_00811"/>
<dbReference type="EMBL" id="FPIY01000001">
    <property type="protein sequence ID" value="SFW25443.1"/>
    <property type="molecule type" value="Genomic_DNA"/>
</dbReference>
<evidence type="ECO:0000259" key="1">
    <source>
        <dbReference type="Pfam" id="PF03807"/>
    </source>
</evidence>
<name>A0A1K1MQT0_9FLAO</name>
<dbReference type="RefSeq" id="WP_072302463.1">
    <property type="nucleotide sequence ID" value="NZ_FPIY01000001.1"/>
</dbReference>
<feature type="domain" description="Pyrroline-5-carboxylate reductase catalytic N-terminal" evidence="1">
    <location>
        <begin position="4"/>
        <end position="87"/>
    </location>
</feature>
<dbReference type="SUPFAM" id="SSF51735">
    <property type="entry name" value="NAD(P)-binding Rossmann-fold domains"/>
    <property type="match status" value="1"/>
</dbReference>
<dbReference type="InterPro" id="IPR008927">
    <property type="entry name" value="6-PGluconate_DH-like_C_sf"/>
</dbReference>
<dbReference type="Gene3D" id="3.40.50.720">
    <property type="entry name" value="NAD(P)-binding Rossmann-like Domain"/>
    <property type="match status" value="1"/>
</dbReference>
<dbReference type="PANTHER" id="PTHR40459:SF1">
    <property type="entry name" value="CONSERVED HYPOTHETICAL ALANINE AND LEUCINE RICH PROTEIN"/>
    <property type="match status" value="1"/>
</dbReference>
<dbReference type="SUPFAM" id="SSF48179">
    <property type="entry name" value="6-phosphogluconate dehydrogenase C-terminal domain-like"/>
    <property type="match status" value="1"/>
</dbReference>
<accession>A0A1K1MQT0</accession>
<dbReference type="Proteomes" id="UP000183257">
    <property type="component" value="Unassembled WGS sequence"/>
</dbReference>
<dbReference type="Gene3D" id="1.10.1040.20">
    <property type="entry name" value="ProC-like, C-terminal domain"/>
    <property type="match status" value="1"/>
</dbReference>
<organism evidence="3 4">
    <name type="scientific">Cellulophaga fucicola</name>
    <dbReference type="NCBI Taxonomy" id="76595"/>
    <lineage>
        <taxon>Bacteria</taxon>
        <taxon>Pseudomonadati</taxon>
        <taxon>Bacteroidota</taxon>
        <taxon>Flavobacteriia</taxon>
        <taxon>Flavobacteriales</taxon>
        <taxon>Flavobacteriaceae</taxon>
        <taxon>Cellulophaga</taxon>
    </lineage>
</organism>
<protein>
    <submittedName>
        <fullName evidence="3">NADP oxidoreductase coenzyme F420-dependent</fullName>
    </submittedName>
</protein>
<evidence type="ECO:0000313" key="3">
    <source>
        <dbReference type="EMBL" id="SFW25443.1"/>
    </source>
</evidence>
<dbReference type="Pfam" id="PF03807">
    <property type="entry name" value="F420_oxidored"/>
    <property type="match status" value="1"/>
</dbReference>
<keyword evidence="4" id="KW-1185">Reference proteome</keyword>
<proteinExistence type="predicted"/>
<dbReference type="InterPro" id="IPR036291">
    <property type="entry name" value="NAD(P)-bd_dom_sf"/>
</dbReference>
<dbReference type="PANTHER" id="PTHR40459">
    <property type="entry name" value="CONSERVED HYPOTHETICAL ALANINE AND LEUCINE RICH PROTEIN"/>
    <property type="match status" value="1"/>
</dbReference>
<dbReference type="Pfam" id="PF10728">
    <property type="entry name" value="DUF2520"/>
    <property type="match status" value="1"/>
</dbReference>